<name>A0A0A9HG90_ARUDO</name>
<sequence>MKALDHRPFLPTHLMYSIFIHGFRYIIHAKR</sequence>
<dbReference type="AlphaFoldDB" id="A0A0A9HG90"/>
<reference evidence="1" key="1">
    <citation type="submission" date="2014-09" db="EMBL/GenBank/DDBJ databases">
        <authorList>
            <person name="Magalhaes I.L.F."/>
            <person name="Oliveira U."/>
            <person name="Santos F.R."/>
            <person name="Vidigal T.H.D.A."/>
            <person name="Brescovit A.D."/>
            <person name="Santos A.J."/>
        </authorList>
    </citation>
    <scope>NUCLEOTIDE SEQUENCE</scope>
    <source>
        <tissue evidence="1">Shoot tissue taken approximately 20 cm above the soil surface</tissue>
    </source>
</reference>
<dbReference type="EMBL" id="GBRH01162134">
    <property type="protein sequence ID" value="JAE35762.1"/>
    <property type="molecule type" value="Transcribed_RNA"/>
</dbReference>
<accession>A0A0A9HG90</accession>
<protein>
    <submittedName>
        <fullName evidence="1">Uncharacterized protein</fullName>
    </submittedName>
</protein>
<evidence type="ECO:0000313" key="1">
    <source>
        <dbReference type="EMBL" id="JAE35762.1"/>
    </source>
</evidence>
<reference evidence="1" key="2">
    <citation type="journal article" date="2015" name="Data Brief">
        <title>Shoot transcriptome of the giant reed, Arundo donax.</title>
        <authorList>
            <person name="Barrero R.A."/>
            <person name="Guerrero F.D."/>
            <person name="Moolhuijzen P."/>
            <person name="Goolsby J.A."/>
            <person name="Tidwell J."/>
            <person name="Bellgard S.E."/>
            <person name="Bellgard M.I."/>
        </authorList>
    </citation>
    <scope>NUCLEOTIDE SEQUENCE</scope>
    <source>
        <tissue evidence="1">Shoot tissue taken approximately 20 cm above the soil surface</tissue>
    </source>
</reference>
<proteinExistence type="predicted"/>
<organism evidence="1">
    <name type="scientific">Arundo donax</name>
    <name type="common">Giant reed</name>
    <name type="synonym">Donax arundinaceus</name>
    <dbReference type="NCBI Taxonomy" id="35708"/>
    <lineage>
        <taxon>Eukaryota</taxon>
        <taxon>Viridiplantae</taxon>
        <taxon>Streptophyta</taxon>
        <taxon>Embryophyta</taxon>
        <taxon>Tracheophyta</taxon>
        <taxon>Spermatophyta</taxon>
        <taxon>Magnoliopsida</taxon>
        <taxon>Liliopsida</taxon>
        <taxon>Poales</taxon>
        <taxon>Poaceae</taxon>
        <taxon>PACMAD clade</taxon>
        <taxon>Arundinoideae</taxon>
        <taxon>Arundineae</taxon>
        <taxon>Arundo</taxon>
    </lineage>
</organism>